<dbReference type="PRINTS" id="PR00301">
    <property type="entry name" value="HEATSHOCK70"/>
</dbReference>
<dbReference type="Gene3D" id="2.60.34.10">
    <property type="entry name" value="Substrate Binding Domain Of DNAk, Chain A, domain 1"/>
    <property type="match status" value="1"/>
</dbReference>
<dbReference type="PROSITE" id="PS00329">
    <property type="entry name" value="HSP70_2"/>
    <property type="match status" value="1"/>
</dbReference>
<dbReference type="Gene3D" id="3.90.640.10">
    <property type="entry name" value="Actin, Chain A, domain 4"/>
    <property type="match status" value="1"/>
</dbReference>
<dbReference type="RefSeq" id="WP_206962391.1">
    <property type="nucleotide sequence ID" value="NZ_BAAAJJ010000007.1"/>
</dbReference>
<dbReference type="AlphaFoldDB" id="A0A939F6I1"/>
<accession>A0A939F6I1</accession>
<dbReference type="GO" id="GO:0005524">
    <property type="term" value="F:ATP binding"/>
    <property type="evidence" value="ECO:0007669"/>
    <property type="project" value="UniProtKB-KW"/>
</dbReference>
<name>A0A939F6I1_9ACTN</name>
<dbReference type="InterPro" id="IPR043129">
    <property type="entry name" value="ATPase_NBD"/>
</dbReference>
<evidence type="ECO:0000256" key="7">
    <source>
        <dbReference type="RuleBase" id="RU003322"/>
    </source>
</evidence>
<dbReference type="PANTHER" id="PTHR19375">
    <property type="entry name" value="HEAT SHOCK PROTEIN 70KDA"/>
    <property type="match status" value="1"/>
</dbReference>
<comment type="similarity">
    <text evidence="1 7">Belongs to the heat shock protein 70 family.</text>
</comment>
<dbReference type="GO" id="GO:0140662">
    <property type="term" value="F:ATP-dependent protein folding chaperone"/>
    <property type="evidence" value="ECO:0007669"/>
    <property type="project" value="InterPro"/>
</dbReference>
<reference evidence="8" key="1">
    <citation type="submission" date="2021-03" db="EMBL/GenBank/DDBJ databases">
        <title>Streptomyces poriferae sp. nov., a novel marine sponge-derived Actinobacteria species with anti-MRSA activity.</title>
        <authorList>
            <person name="Sandoval-Powers M."/>
            <person name="Kralova S."/>
            <person name="Nguyen G.-S."/>
            <person name="Fawwal D."/>
            <person name="Degnes K."/>
            <person name="Klinkenberg G."/>
            <person name="Sletta H."/>
            <person name="Wentzel A."/>
            <person name="Liles M.R."/>
        </authorList>
    </citation>
    <scope>NUCLEOTIDE SEQUENCE</scope>
    <source>
        <strain evidence="8">DSM 41794</strain>
    </source>
</reference>
<keyword evidence="5" id="KW-0346">Stress response</keyword>
<sequence>MKAIGIDLGTTNSVVTRYNDVRGTASVLANAESETLTPSVVGMRERDGSQKLLVGRNAVNFAARNPTDTVVSVKRLMGRDYAHETVAQARDRLTYEIVPGADDDPRAHVVIAGKHYTPAEVSSIILDKLRRDAARALGEEVTHAVITVPAYFLDAQRAATREAGTQAGLTVKKIIDEPTAAAVAFGLELNDQERRRVLVYDLGGGTFDISILHMAKDKDGRGHFQVLSFTGDSWLGGDDFDHAIVNRIIEWVKADSGVDPTGDKKFLFVARSKAEEAKRQLSQLDDADIVIPAAYRMPEGGGLGDVDMVITRDEYEAMIQPLVERTMRLVQQALADQNLSPEDISDVLLVGGSTLTPKVYETVESYFGAGKVRRDVNPMECVALGAGILAGTMNGVECPSCARANEEDAEVCEGCHQSLTGARTLDAPKIYEVTGMALGIGAVRGAQQDAFVPIIPRGTPYPLPEPMKRSFNTTDGRRIRVPVYEGDSTVASKNTEQGVVEYELPQEIDVNTRVDVSFNYDSDRIVTVRISVPGTHMIKEMTLRTDTPRTLQPAAQEYAEENIEWRQQLTATAAETHRFLETHGEFIDPAQTLTIRRHLEQAERALHFSDDTECQRMANVLRKDLYGSGVASQFLLAERATAGAPPETARQLNNAVADVRRSYQAGNSELVGEQTRLLRTLIAQAFTERDVAEVDDAVDFDGLLRIDE</sequence>
<dbReference type="SUPFAM" id="SSF53067">
    <property type="entry name" value="Actin-like ATPase domain"/>
    <property type="match status" value="2"/>
</dbReference>
<evidence type="ECO:0000256" key="1">
    <source>
        <dbReference type="ARBA" id="ARBA00007381"/>
    </source>
</evidence>
<evidence type="ECO:0000256" key="2">
    <source>
        <dbReference type="ARBA" id="ARBA00022553"/>
    </source>
</evidence>
<keyword evidence="3 7" id="KW-0547">Nucleotide-binding</keyword>
<protein>
    <submittedName>
        <fullName evidence="8">Hsp70 family protein</fullName>
    </submittedName>
</protein>
<gene>
    <name evidence="8" type="ORF">J0695_14245</name>
</gene>
<evidence type="ECO:0000256" key="4">
    <source>
        <dbReference type="ARBA" id="ARBA00022840"/>
    </source>
</evidence>
<evidence type="ECO:0000313" key="9">
    <source>
        <dbReference type="Proteomes" id="UP000664167"/>
    </source>
</evidence>
<dbReference type="Gene3D" id="3.30.420.40">
    <property type="match status" value="2"/>
</dbReference>
<dbReference type="Proteomes" id="UP000664167">
    <property type="component" value="Unassembled WGS sequence"/>
</dbReference>
<keyword evidence="4 7" id="KW-0067">ATP-binding</keyword>
<evidence type="ECO:0000256" key="5">
    <source>
        <dbReference type="ARBA" id="ARBA00023016"/>
    </source>
</evidence>
<organism evidence="8 9">
    <name type="scientific">Streptomyces beijiangensis</name>
    <dbReference type="NCBI Taxonomy" id="163361"/>
    <lineage>
        <taxon>Bacteria</taxon>
        <taxon>Bacillati</taxon>
        <taxon>Actinomycetota</taxon>
        <taxon>Actinomycetes</taxon>
        <taxon>Kitasatosporales</taxon>
        <taxon>Streptomycetaceae</taxon>
        <taxon>Streptomyces</taxon>
    </lineage>
</organism>
<dbReference type="SUPFAM" id="SSF100920">
    <property type="entry name" value="Heat shock protein 70kD (HSP70), peptide-binding domain"/>
    <property type="match status" value="1"/>
</dbReference>
<dbReference type="FunFam" id="3.90.640.10:FF:000003">
    <property type="entry name" value="Molecular chaperone DnaK"/>
    <property type="match status" value="1"/>
</dbReference>
<keyword evidence="2" id="KW-0597">Phosphoprotein</keyword>
<dbReference type="EMBL" id="JAFLRJ010000127">
    <property type="protein sequence ID" value="MBO0512962.1"/>
    <property type="molecule type" value="Genomic_DNA"/>
</dbReference>
<evidence type="ECO:0000256" key="3">
    <source>
        <dbReference type="ARBA" id="ARBA00022741"/>
    </source>
</evidence>
<dbReference type="InterPro" id="IPR013126">
    <property type="entry name" value="Hsp_70_fam"/>
</dbReference>
<dbReference type="Pfam" id="PF00012">
    <property type="entry name" value="HSP70"/>
    <property type="match status" value="1"/>
</dbReference>
<evidence type="ECO:0000313" key="8">
    <source>
        <dbReference type="EMBL" id="MBO0512962.1"/>
    </source>
</evidence>
<proteinExistence type="inferred from homology"/>
<dbReference type="PROSITE" id="PS00297">
    <property type="entry name" value="HSP70_1"/>
    <property type="match status" value="1"/>
</dbReference>
<comment type="caution">
    <text evidence="8">The sequence shown here is derived from an EMBL/GenBank/DDBJ whole genome shotgun (WGS) entry which is preliminary data.</text>
</comment>
<keyword evidence="9" id="KW-1185">Reference proteome</keyword>
<dbReference type="InterPro" id="IPR018181">
    <property type="entry name" value="Heat_shock_70_CS"/>
</dbReference>
<evidence type="ECO:0000256" key="6">
    <source>
        <dbReference type="ARBA" id="ARBA00023186"/>
    </source>
</evidence>
<keyword evidence="6" id="KW-0143">Chaperone</keyword>
<dbReference type="InterPro" id="IPR029047">
    <property type="entry name" value="HSP70_peptide-bd_sf"/>
</dbReference>